<reference evidence="11 12" key="1">
    <citation type="submission" date="2024-06" db="EMBL/GenBank/DDBJ databases">
        <title>Genomic Encyclopedia of Type Strains, Phase IV (KMG-IV): sequencing the most valuable type-strain genomes for metagenomic binning, comparative biology and taxonomic classification.</title>
        <authorList>
            <person name="Goeker M."/>
        </authorList>
    </citation>
    <scope>NUCLEOTIDE SEQUENCE [LARGE SCALE GENOMIC DNA]</scope>
    <source>
        <strain evidence="11 12">DSM 17253</strain>
    </source>
</reference>
<dbReference type="RefSeq" id="WP_354495361.1">
    <property type="nucleotide sequence ID" value="NZ_JBEPLV010000001.1"/>
</dbReference>
<proteinExistence type="inferred from homology"/>
<dbReference type="InterPro" id="IPR036259">
    <property type="entry name" value="MFS_trans_sf"/>
</dbReference>
<evidence type="ECO:0000256" key="4">
    <source>
        <dbReference type="ARBA" id="ARBA00022475"/>
    </source>
</evidence>
<feature type="region of interest" description="Disordered" evidence="8">
    <location>
        <begin position="563"/>
        <end position="585"/>
    </location>
</feature>
<evidence type="ECO:0000256" key="8">
    <source>
        <dbReference type="SAM" id="MobiDB-lite"/>
    </source>
</evidence>
<dbReference type="CDD" id="cd17503">
    <property type="entry name" value="MFS_LmrB_MDR_like"/>
    <property type="match status" value="1"/>
</dbReference>
<feature type="transmembrane region" description="Helical" evidence="9">
    <location>
        <begin position="80"/>
        <end position="103"/>
    </location>
</feature>
<comment type="caution">
    <text evidence="11">The sequence shown here is derived from an EMBL/GenBank/DDBJ whole genome shotgun (WGS) entry which is preliminary data.</text>
</comment>
<evidence type="ECO:0000256" key="1">
    <source>
        <dbReference type="ARBA" id="ARBA00004651"/>
    </source>
</evidence>
<evidence type="ECO:0000256" key="6">
    <source>
        <dbReference type="ARBA" id="ARBA00022989"/>
    </source>
</evidence>
<keyword evidence="12" id="KW-1185">Reference proteome</keyword>
<evidence type="ECO:0000313" key="11">
    <source>
        <dbReference type="EMBL" id="MET3544715.1"/>
    </source>
</evidence>
<dbReference type="Pfam" id="PF07690">
    <property type="entry name" value="MFS_1"/>
    <property type="match status" value="1"/>
</dbReference>
<feature type="transmembrane region" description="Helical" evidence="9">
    <location>
        <begin position="230"/>
        <end position="251"/>
    </location>
</feature>
<evidence type="ECO:0000256" key="5">
    <source>
        <dbReference type="ARBA" id="ARBA00022692"/>
    </source>
</evidence>
<dbReference type="PROSITE" id="PS50850">
    <property type="entry name" value="MFS"/>
    <property type="match status" value="1"/>
</dbReference>
<dbReference type="SUPFAM" id="SSF103473">
    <property type="entry name" value="MFS general substrate transporter"/>
    <property type="match status" value="1"/>
</dbReference>
<feature type="transmembrane region" description="Helical" evidence="9">
    <location>
        <begin position="166"/>
        <end position="187"/>
    </location>
</feature>
<dbReference type="NCBIfam" id="TIGR00711">
    <property type="entry name" value="efflux_EmrB"/>
    <property type="match status" value="1"/>
</dbReference>
<name>A0ABV2EYR6_9BACL</name>
<gene>
    <name evidence="11" type="ORF">ABID47_001309</name>
</gene>
<keyword evidence="5 9" id="KW-0812">Transmembrane</keyword>
<evidence type="ECO:0000313" key="12">
    <source>
        <dbReference type="Proteomes" id="UP001549098"/>
    </source>
</evidence>
<dbReference type="InterPro" id="IPR011701">
    <property type="entry name" value="MFS"/>
</dbReference>
<feature type="transmembrane region" description="Helical" evidence="9">
    <location>
        <begin position="361"/>
        <end position="383"/>
    </location>
</feature>
<accession>A0ABV2EYR6</accession>
<organism evidence="11 12">
    <name type="scientific">Paenibacillus favisporus</name>
    <dbReference type="NCBI Taxonomy" id="221028"/>
    <lineage>
        <taxon>Bacteria</taxon>
        <taxon>Bacillati</taxon>
        <taxon>Bacillota</taxon>
        <taxon>Bacilli</taxon>
        <taxon>Bacillales</taxon>
        <taxon>Paenibacillaceae</taxon>
        <taxon>Paenibacillus</taxon>
    </lineage>
</organism>
<feature type="domain" description="Major facilitator superfamily (MFS) profile" evidence="10">
    <location>
        <begin position="14"/>
        <end position="480"/>
    </location>
</feature>
<dbReference type="InterPro" id="IPR004638">
    <property type="entry name" value="EmrB-like"/>
</dbReference>
<evidence type="ECO:0000256" key="7">
    <source>
        <dbReference type="ARBA" id="ARBA00023136"/>
    </source>
</evidence>
<feature type="transmembrane region" description="Helical" evidence="9">
    <location>
        <begin position="332"/>
        <end position="349"/>
    </location>
</feature>
<dbReference type="PANTHER" id="PTHR42718:SF9">
    <property type="entry name" value="MAJOR FACILITATOR SUPERFAMILY MULTIDRUG TRANSPORTER MFSC"/>
    <property type="match status" value="1"/>
</dbReference>
<dbReference type="Proteomes" id="UP001549098">
    <property type="component" value="Unassembled WGS sequence"/>
</dbReference>
<keyword evidence="4" id="KW-1003">Cell membrane</keyword>
<feature type="transmembrane region" description="Helical" evidence="9">
    <location>
        <begin position="451"/>
        <end position="475"/>
    </location>
</feature>
<feature type="transmembrane region" description="Helical" evidence="9">
    <location>
        <begin position="304"/>
        <end position="325"/>
    </location>
</feature>
<dbReference type="Gene3D" id="1.20.1250.20">
    <property type="entry name" value="MFS general substrate transporter like domains"/>
    <property type="match status" value="1"/>
</dbReference>
<evidence type="ECO:0000256" key="3">
    <source>
        <dbReference type="ARBA" id="ARBA00022448"/>
    </source>
</evidence>
<dbReference type="PRINTS" id="PR01036">
    <property type="entry name" value="TCRTETB"/>
</dbReference>
<comment type="subcellular location">
    <subcellularLocation>
        <location evidence="1">Cell membrane</location>
        <topology evidence="1">Multi-pass membrane protein</topology>
    </subcellularLocation>
</comment>
<protein>
    <submittedName>
        <fullName evidence="11">EmrB/QacA subfamily drug resistance transporter</fullName>
    </submittedName>
</protein>
<dbReference type="EMBL" id="JBEPLV010000001">
    <property type="protein sequence ID" value="MET3544715.1"/>
    <property type="molecule type" value="Genomic_DNA"/>
</dbReference>
<feature type="transmembrane region" description="Helical" evidence="9">
    <location>
        <begin position="199"/>
        <end position="218"/>
    </location>
</feature>
<feature type="transmembrane region" description="Helical" evidence="9">
    <location>
        <begin position="57"/>
        <end position="73"/>
    </location>
</feature>
<keyword evidence="7 9" id="KW-0472">Membrane</keyword>
<feature type="transmembrane region" description="Helical" evidence="9">
    <location>
        <begin position="109"/>
        <end position="132"/>
    </location>
</feature>
<feature type="transmembrane region" description="Helical" evidence="9">
    <location>
        <begin position="139"/>
        <end position="160"/>
    </location>
</feature>
<evidence type="ECO:0000256" key="2">
    <source>
        <dbReference type="ARBA" id="ARBA00008537"/>
    </source>
</evidence>
<dbReference type="PANTHER" id="PTHR42718">
    <property type="entry name" value="MAJOR FACILITATOR SUPERFAMILY MULTIDRUG TRANSPORTER MFSC"/>
    <property type="match status" value="1"/>
</dbReference>
<feature type="transmembrane region" description="Helical" evidence="9">
    <location>
        <begin position="272"/>
        <end position="292"/>
    </location>
</feature>
<evidence type="ECO:0000256" key="9">
    <source>
        <dbReference type="SAM" id="Phobius"/>
    </source>
</evidence>
<comment type="similarity">
    <text evidence="2">Belongs to the major facilitator superfamily. EmrB family.</text>
</comment>
<dbReference type="Gene3D" id="1.20.1720.10">
    <property type="entry name" value="Multidrug resistance protein D"/>
    <property type="match status" value="1"/>
</dbReference>
<keyword evidence="3" id="KW-0813">Transport</keyword>
<dbReference type="InterPro" id="IPR020846">
    <property type="entry name" value="MFS_dom"/>
</dbReference>
<sequence length="601" mass="65329">MTTMVSNHLRKGPIMASLLIAAFVALLSQTVLNVALPKMMADLNVTESTIQWLSNGYMLVNGVLVPVSAFLINRFTTRKLFLVASSMFALGTVICALSGDFSWLLAGRLVQACGAGILMPLMTVVTLTIFPVEERGKAMGLMGVAMIFAPAIGPTLSGWIVENYDWHVLFYIVLPLAIIAVIFGAFSMKDVIKTSRPKLDVLSVILSTLGFGGLLYGFSEAGTKGWDSEEVIICLAVGAVALILFIVRSIMVKNPLLEMRVFKYSMFSLTSLINAIITMAMFSGMILLPIFLQNIRHFSPLDSGLLLLPGAILMGIMSPITGMVFDKIGARWLAVAGLIITTITTYEFSHLEADSSYNHMMLIYTARMFGMSMLMMPIQTAGLNQLPRRLNAHGSAMSQTLRNVSGALGTALLVTVMTNRAASHGKDLVIAGHINPKDAAKMAEVTQQATIYGINQSFVVATWLTVAALVLAFFIRKVKPQEDTLQVPVKAPEASESAAQPAPAAAVAQPVDQPALAEVAAHADMQNKDSEFRNAIRGFLTPSQPEKDEGQFTDKEYRKALLKLKDATNQEEAEPDEKEMSPDQAYRETLKKLNGLLKENK</sequence>
<keyword evidence="6 9" id="KW-1133">Transmembrane helix</keyword>
<evidence type="ECO:0000259" key="10">
    <source>
        <dbReference type="PROSITE" id="PS50850"/>
    </source>
</evidence>